<dbReference type="EMBL" id="MAHS01000001">
    <property type="protein sequence ID" value="OPB53460.1"/>
    <property type="molecule type" value="Genomic_DNA"/>
</dbReference>
<dbReference type="Pfam" id="PF16677">
    <property type="entry name" value="GP3_package"/>
    <property type="match status" value="1"/>
</dbReference>
<organism evidence="1">
    <name type="scientific">Elizabethkingia anophelis</name>
    <dbReference type="NCBI Taxonomy" id="1117645"/>
    <lineage>
        <taxon>Bacteria</taxon>
        <taxon>Pseudomonadati</taxon>
        <taxon>Bacteroidota</taxon>
        <taxon>Flavobacteriia</taxon>
        <taxon>Flavobacteriales</taxon>
        <taxon>Weeksellaceae</taxon>
        <taxon>Elizabethkingia</taxon>
    </lineage>
</organism>
<dbReference type="InterPro" id="IPR032066">
    <property type="entry name" value="GP3_package"/>
</dbReference>
<gene>
    <name evidence="1" type="ORF">BAY09_10950</name>
</gene>
<dbReference type="AlphaFoldDB" id="A0A494JCK8"/>
<dbReference type="Gene3D" id="1.10.132.80">
    <property type="match status" value="1"/>
</dbReference>
<proteinExistence type="predicted"/>
<sequence>MGNQFWKFRSKHGRDTLFSTPEILWEAACEYFQWVEDNPLPETKVFQYQGKVIKEIVPIMRAMTMQQLCFYLKCDESYFRKFKERLGEDDKGFFTVITDIENIIYTQKFQGAAGGLLVANLISRELGLVDKKEIEVDAKLSPEERTERIAALMAKMNELNG</sequence>
<reference evidence="1" key="1">
    <citation type="submission" date="2016-06" db="EMBL/GenBank/DDBJ databases">
        <authorList>
            <person name="Nicholson A.C."/>
        </authorList>
    </citation>
    <scope>NUCLEOTIDE SEQUENCE [LARGE SCALE GENOMIC DNA]</scope>
    <source>
        <strain evidence="1">E6809</strain>
    </source>
</reference>
<accession>A0A494JCK8</accession>
<evidence type="ECO:0008006" key="2">
    <source>
        <dbReference type="Google" id="ProtNLM"/>
    </source>
</evidence>
<name>A0A494JCK8_9FLAO</name>
<protein>
    <recommendedName>
        <fullName evidence="2">DNA-packaging protein</fullName>
    </recommendedName>
</protein>
<evidence type="ECO:0000313" key="1">
    <source>
        <dbReference type="EMBL" id="OPB53460.1"/>
    </source>
</evidence>
<comment type="caution">
    <text evidence="1">The sequence shown here is derived from an EMBL/GenBank/DDBJ whole genome shotgun (WGS) entry which is preliminary data.</text>
</comment>